<dbReference type="PANTHER" id="PTHR43392:SF2">
    <property type="entry name" value="AAA-TYPE ATPASE FAMILY PROTEIN _ ANKYRIN REPEAT FAMILY PROTEIN"/>
    <property type="match status" value="1"/>
</dbReference>
<dbReference type="Pfam" id="PF17866">
    <property type="entry name" value="AAA_lid_6"/>
    <property type="match status" value="1"/>
</dbReference>
<dbReference type="Proteomes" id="UP000193087">
    <property type="component" value="Unassembled WGS sequence"/>
</dbReference>
<reference evidence="5 6" key="1">
    <citation type="submission" date="2016-01" db="EMBL/GenBank/DDBJ databases">
        <title>The new phylogeny of the genus Mycobacterium.</title>
        <authorList>
            <person name="Tarcisio F."/>
            <person name="Conor M."/>
            <person name="Antonella G."/>
            <person name="Elisabetta G."/>
            <person name="Giulia F.S."/>
            <person name="Sara T."/>
            <person name="Anna F."/>
            <person name="Clotilde B."/>
            <person name="Roberto B."/>
            <person name="Veronica D.S."/>
            <person name="Fabio R."/>
            <person name="Monica P."/>
            <person name="Olivier J."/>
            <person name="Enrico T."/>
            <person name="Nicola S."/>
        </authorList>
    </citation>
    <scope>NUCLEOTIDE SEQUENCE [LARGE SCALE GENOMIC DNA]</scope>
    <source>
        <strain evidence="5 6">DSM 45176</strain>
    </source>
</reference>
<protein>
    <recommendedName>
        <fullName evidence="4">AAA+ ATPase domain-containing protein</fullName>
    </recommendedName>
</protein>
<comment type="similarity">
    <text evidence="1">Belongs to the CbxX/CfxQ family.</text>
</comment>
<feature type="domain" description="AAA+ ATPase" evidence="4">
    <location>
        <begin position="352"/>
        <end position="499"/>
    </location>
</feature>
<dbReference type="GO" id="GO:0016887">
    <property type="term" value="F:ATP hydrolysis activity"/>
    <property type="evidence" value="ECO:0007669"/>
    <property type="project" value="InterPro"/>
</dbReference>
<comment type="caution">
    <text evidence="5">The sequence shown here is derived from an EMBL/GenBank/DDBJ whole genome shotgun (WGS) entry which is preliminary data.</text>
</comment>
<keyword evidence="2" id="KW-0547">Nucleotide-binding</keyword>
<dbReference type="PRINTS" id="PR00819">
    <property type="entry name" value="CBXCFQXSUPER"/>
</dbReference>
<dbReference type="Gene3D" id="3.40.50.300">
    <property type="entry name" value="P-loop containing nucleotide triphosphate hydrolases"/>
    <property type="match status" value="1"/>
</dbReference>
<dbReference type="Pfam" id="PF00004">
    <property type="entry name" value="AAA"/>
    <property type="match status" value="1"/>
</dbReference>
<dbReference type="InterPro" id="IPR011990">
    <property type="entry name" value="TPR-like_helical_dom_sf"/>
</dbReference>
<evidence type="ECO:0000259" key="4">
    <source>
        <dbReference type="SMART" id="SM00382"/>
    </source>
</evidence>
<dbReference type="Gene3D" id="1.25.40.10">
    <property type="entry name" value="Tetratricopeptide repeat domain"/>
    <property type="match status" value="1"/>
</dbReference>
<dbReference type="InterPro" id="IPR027417">
    <property type="entry name" value="P-loop_NTPase"/>
</dbReference>
<dbReference type="Gene3D" id="1.10.8.60">
    <property type="match status" value="1"/>
</dbReference>
<dbReference type="GO" id="GO:0005524">
    <property type="term" value="F:ATP binding"/>
    <property type="evidence" value="ECO:0007669"/>
    <property type="project" value="UniProtKB-KW"/>
</dbReference>
<dbReference type="FunFam" id="3.40.50.300:FF:000216">
    <property type="entry name" value="Type VII secretion ATPase EccA"/>
    <property type="match status" value="1"/>
</dbReference>
<sequence>MSTGVARPLDVFTIGLRHLRNRETQQARAAFAHATEGDPTMCDAWLGRMAAGEQTVEVAAGAYNNRGNFGAALRHAQMRVDQLGVQITLTLGTIALRLPLNGDSDLAIAYAVALAESDPPRLAAANEVIERQLRRSTSSAFEVDMLDYVRLGLLGLARRWPDVLSFENSQQWRSDRPDLVKFLNAGMLVWKVWALIGTGNPLEAQRFSESGLESQGLPTDLHAKLRLARGYALRAQGRRDEAMTAFRELKAWIASPEVDAAIADPDTMVDIVTAESLATRTDIWDPESGQTAAALETAERDRSREVVRDEAMTLLGKQIGMESVKNQIRRLEAKVAMDQKRAEMGVGSKKELALSYIFVGPPGTGKTTMARVLAKLFFGLGLIARPAVVEASRPQFVDEYLGKTAQKTNAVLDKALGGLLFIDEAYSLYARGYSDGDAYGEEAINTLLARLENERKAADPNKKLAVVIAGYEADIDRLLSMNEGLAGRFTARIRFESYSPEELVKIADLIAIEEDALYSAPAQDLLLSHLSKLSETQIADTDSGGRPRMVPALDKAGNARFVRTITEKAAEYRDYRLNTSGATPTKEALVTLEPSDVDEAFRESCVTQRIPFE</sequence>
<dbReference type="InterPro" id="IPR000641">
    <property type="entry name" value="CbxX/CfxQ"/>
</dbReference>
<evidence type="ECO:0000256" key="1">
    <source>
        <dbReference type="ARBA" id="ARBA00010378"/>
    </source>
</evidence>
<keyword evidence="3" id="KW-0067">ATP-binding</keyword>
<dbReference type="GeneID" id="93495143"/>
<dbReference type="RefSeq" id="WP_085250498.1">
    <property type="nucleotide sequence ID" value="NZ_CAJMWJ010000001.1"/>
</dbReference>
<organism evidence="5 6">
    <name type="scientific">Mycobacterium riyadhense</name>
    <dbReference type="NCBI Taxonomy" id="486698"/>
    <lineage>
        <taxon>Bacteria</taxon>
        <taxon>Bacillati</taxon>
        <taxon>Actinomycetota</taxon>
        <taxon>Actinomycetes</taxon>
        <taxon>Mycobacteriales</taxon>
        <taxon>Mycobacteriaceae</taxon>
        <taxon>Mycobacterium</taxon>
    </lineage>
</organism>
<dbReference type="InterPro" id="IPR003593">
    <property type="entry name" value="AAA+_ATPase"/>
</dbReference>
<keyword evidence="6" id="KW-1185">Reference proteome</keyword>
<proteinExistence type="inferred from homology"/>
<dbReference type="PANTHER" id="PTHR43392">
    <property type="entry name" value="AAA-TYPE ATPASE FAMILY PROTEIN / ANKYRIN REPEAT FAMILY PROTEIN"/>
    <property type="match status" value="1"/>
</dbReference>
<evidence type="ECO:0000313" key="5">
    <source>
        <dbReference type="EMBL" id="ORW79571.1"/>
    </source>
</evidence>
<evidence type="ECO:0000256" key="3">
    <source>
        <dbReference type="ARBA" id="ARBA00022840"/>
    </source>
</evidence>
<dbReference type="SUPFAM" id="SSF52540">
    <property type="entry name" value="P-loop containing nucleoside triphosphate hydrolases"/>
    <property type="match status" value="1"/>
</dbReference>
<dbReference type="InterPro" id="IPR049078">
    <property type="entry name" value="T7SS_EccA1-like_N"/>
</dbReference>
<dbReference type="Pfam" id="PF21545">
    <property type="entry name" value="T7SS_EccA1_N"/>
    <property type="match status" value="1"/>
</dbReference>
<evidence type="ECO:0000313" key="6">
    <source>
        <dbReference type="Proteomes" id="UP000193087"/>
    </source>
</evidence>
<accession>A0A1X2CUU8</accession>
<dbReference type="InterPro" id="IPR050773">
    <property type="entry name" value="CbxX/CfxQ_RuBisCO_ESX"/>
</dbReference>
<name>A0A1X2CUU8_9MYCO</name>
<dbReference type="InterPro" id="IPR003959">
    <property type="entry name" value="ATPase_AAA_core"/>
</dbReference>
<evidence type="ECO:0000256" key="2">
    <source>
        <dbReference type="ARBA" id="ARBA00022741"/>
    </source>
</evidence>
<gene>
    <name evidence="5" type="ORF">AWC22_18725</name>
</gene>
<dbReference type="EMBL" id="LQPQ01000073">
    <property type="protein sequence ID" value="ORW79571.1"/>
    <property type="molecule type" value="Genomic_DNA"/>
</dbReference>
<dbReference type="AlphaFoldDB" id="A0A1X2CUU8"/>
<dbReference type="OrthoDB" id="9806903at2"/>
<dbReference type="InterPro" id="IPR041627">
    <property type="entry name" value="AAA_lid_6"/>
</dbReference>
<dbReference type="STRING" id="486698.AWC22_18725"/>
<dbReference type="SMART" id="SM00382">
    <property type="entry name" value="AAA"/>
    <property type="match status" value="1"/>
</dbReference>